<dbReference type="AlphaFoldDB" id="A0A6L3MVH6"/>
<reference evidence="1 4" key="2">
    <citation type="submission" date="2019-09" db="EMBL/GenBank/DDBJ databases">
        <title>Draft genome sequences of 48 bacterial type strains from the CCUG.</title>
        <authorList>
            <person name="Tunovic T."/>
            <person name="Pineiro-Iglesias B."/>
            <person name="Unosson C."/>
            <person name="Inganas E."/>
            <person name="Ohlen M."/>
            <person name="Cardew S."/>
            <person name="Jensie-Markopoulos S."/>
            <person name="Salva-Serra F."/>
            <person name="Jaen-Luchoro D."/>
            <person name="Karlsson R."/>
            <person name="Svensson-Stadler L."/>
            <person name="Chun J."/>
            <person name="Moore E."/>
        </authorList>
    </citation>
    <scope>NUCLEOTIDE SEQUENCE [LARGE SCALE GENOMIC DNA]</scope>
    <source>
        <strain evidence="1 4">CCUG 65686</strain>
    </source>
</reference>
<proteinExistence type="predicted"/>
<gene>
    <name evidence="2" type="ORF">DF017_36960</name>
    <name evidence="1" type="ORF">F7R25_17065</name>
</gene>
<name>A0A6L3MVH6_9BURK</name>
<dbReference type="EMBL" id="VZOK01000023">
    <property type="protein sequence ID" value="KAB0637003.1"/>
    <property type="molecule type" value="Genomic_DNA"/>
</dbReference>
<comment type="caution">
    <text evidence="1">The sequence shown here is derived from an EMBL/GenBank/DDBJ whole genome shotgun (WGS) entry which is preliminary data.</text>
</comment>
<dbReference type="Proteomes" id="UP000281098">
    <property type="component" value="Unassembled WGS sequence"/>
</dbReference>
<sequence length="68" mass="7751">MDHEHLMAEVSFGGQRLCIIDKENGNDQMQIEFLVDLYVLPESVEMKFSLDEFTKTLDAAKAELKNCA</sequence>
<protein>
    <submittedName>
        <fullName evidence="1">Uncharacterized protein</fullName>
    </submittedName>
</protein>
<dbReference type="Proteomes" id="UP000473470">
    <property type="component" value="Unassembled WGS sequence"/>
</dbReference>
<evidence type="ECO:0000313" key="1">
    <source>
        <dbReference type="EMBL" id="KAB0637003.1"/>
    </source>
</evidence>
<evidence type="ECO:0000313" key="3">
    <source>
        <dbReference type="Proteomes" id="UP000281098"/>
    </source>
</evidence>
<accession>A0A6L3MVH6</accession>
<keyword evidence="3" id="KW-1185">Reference proteome</keyword>
<dbReference type="EMBL" id="QTPM01000125">
    <property type="protein sequence ID" value="RQY77290.1"/>
    <property type="molecule type" value="Genomic_DNA"/>
</dbReference>
<organism evidence="1 4">
    <name type="scientific">Burkholderia stagnalis</name>
    <dbReference type="NCBI Taxonomy" id="1503054"/>
    <lineage>
        <taxon>Bacteria</taxon>
        <taxon>Pseudomonadati</taxon>
        <taxon>Pseudomonadota</taxon>
        <taxon>Betaproteobacteria</taxon>
        <taxon>Burkholderiales</taxon>
        <taxon>Burkholderiaceae</taxon>
        <taxon>Burkholderia</taxon>
        <taxon>Burkholderia cepacia complex</taxon>
    </lineage>
</organism>
<reference evidence="2 3" key="1">
    <citation type="submission" date="2018-08" db="EMBL/GenBank/DDBJ databases">
        <title>Comparative analysis of Burkholderia isolates from Puerto Rico.</title>
        <authorList>
            <person name="Hall C."/>
            <person name="Sahl J."/>
            <person name="Wagner D."/>
        </authorList>
    </citation>
    <scope>NUCLEOTIDE SEQUENCE [LARGE SCALE GENOMIC DNA]</scope>
    <source>
        <strain evidence="2 3">Bp8966</strain>
    </source>
</reference>
<evidence type="ECO:0000313" key="4">
    <source>
        <dbReference type="Proteomes" id="UP000473470"/>
    </source>
</evidence>
<dbReference type="RefSeq" id="WP_059883426.1">
    <property type="nucleotide sequence ID" value="NZ_CABVPM010000010.1"/>
</dbReference>
<evidence type="ECO:0000313" key="2">
    <source>
        <dbReference type="EMBL" id="RQY77290.1"/>
    </source>
</evidence>